<gene>
    <name evidence="2" type="ORF">MKQ68_22205</name>
</gene>
<dbReference type="Proteomes" id="UP001162741">
    <property type="component" value="Chromosome"/>
</dbReference>
<reference evidence="2" key="1">
    <citation type="submission" date="2022-10" db="EMBL/GenBank/DDBJ databases">
        <title>Chitinophaga sp. nov., isolated from soil.</title>
        <authorList>
            <person name="Jeon C.O."/>
        </authorList>
    </citation>
    <scope>NUCLEOTIDE SEQUENCE</scope>
    <source>
        <strain evidence="2">R8</strain>
    </source>
</reference>
<name>A0ABY6J2C8_9BACT</name>
<dbReference type="Pfam" id="PF05708">
    <property type="entry name" value="Peptidase_C92"/>
    <property type="match status" value="1"/>
</dbReference>
<dbReference type="Gene3D" id="3.90.1720.10">
    <property type="entry name" value="endopeptidase domain like (from Nostoc punctiforme)"/>
    <property type="match status" value="1"/>
</dbReference>
<dbReference type="EMBL" id="CP107006">
    <property type="protein sequence ID" value="UYQ92797.1"/>
    <property type="molecule type" value="Genomic_DNA"/>
</dbReference>
<accession>A0ABY6J2C8</accession>
<sequence length="207" mass="23525">MRKFLFTHAFVLCATISAALGQSKIPTDSIREGDIVFQSSISPQCEAIKQATHSPWTHCGMVFKKDGKLYVYEAIEPVTYTPLADWTARAPKHFVVKRLKNASVLTPAVITKMETAGRKYYGKHYDSWFEWSDERIYCSELVWKIYKEAAGLEVGEPKPLGSYDLSSDIVKQIMEQRYGKNIPLKEKMIAPSAIYASELLRTVYEAK</sequence>
<evidence type="ECO:0000256" key="1">
    <source>
        <dbReference type="SAM" id="SignalP"/>
    </source>
</evidence>
<dbReference type="NCBIfam" id="NF007458">
    <property type="entry name" value="PRK10030.1"/>
    <property type="match status" value="1"/>
</dbReference>
<dbReference type="InterPro" id="IPR038765">
    <property type="entry name" value="Papain-like_cys_pep_sf"/>
</dbReference>
<evidence type="ECO:0000313" key="3">
    <source>
        <dbReference type="Proteomes" id="UP001162741"/>
    </source>
</evidence>
<feature type="chain" id="PRO_5045622430" evidence="1">
    <location>
        <begin position="20"/>
        <end position="207"/>
    </location>
</feature>
<evidence type="ECO:0000313" key="2">
    <source>
        <dbReference type="EMBL" id="UYQ92797.1"/>
    </source>
</evidence>
<dbReference type="RefSeq" id="WP_264280997.1">
    <property type="nucleotide sequence ID" value="NZ_CP107006.1"/>
</dbReference>
<proteinExistence type="predicted"/>
<protein>
    <submittedName>
        <fullName evidence="2">YiiX family permuted papain-like enzyme</fullName>
    </submittedName>
</protein>
<keyword evidence="1" id="KW-0732">Signal</keyword>
<organism evidence="2 3">
    <name type="scientific">Chitinophaga horti</name>
    <dbReference type="NCBI Taxonomy" id="2920382"/>
    <lineage>
        <taxon>Bacteria</taxon>
        <taxon>Pseudomonadati</taxon>
        <taxon>Bacteroidota</taxon>
        <taxon>Chitinophagia</taxon>
        <taxon>Chitinophagales</taxon>
        <taxon>Chitinophagaceae</taxon>
        <taxon>Chitinophaga</taxon>
    </lineage>
</organism>
<keyword evidence="3" id="KW-1185">Reference proteome</keyword>
<feature type="signal peptide" evidence="1">
    <location>
        <begin position="1"/>
        <end position="19"/>
    </location>
</feature>
<dbReference type="InterPro" id="IPR024453">
    <property type="entry name" value="Peptidase_C92"/>
</dbReference>
<dbReference type="SUPFAM" id="SSF54001">
    <property type="entry name" value="Cysteine proteinases"/>
    <property type="match status" value="1"/>
</dbReference>